<dbReference type="InterPro" id="IPR011992">
    <property type="entry name" value="EF-hand-dom_pair"/>
</dbReference>
<proteinExistence type="inferred from homology"/>
<evidence type="ECO:0000256" key="5">
    <source>
        <dbReference type="ARBA" id="ARBA00023211"/>
    </source>
</evidence>
<dbReference type="PROSITE" id="PS50222">
    <property type="entry name" value="EF_HAND_2"/>
    <property type="match status" value="3"/>
</dbReference>
<comment type="similarity">
    <text evidence="2 6">Belongs to the PPP phosphatase family.</text>
</comment>
<feature type="compositionally biased region" description="Polar residues" evidence="7">
    <location>
        <begin position="701"/>
        <end position="716"/>
    </location>
</feature>
<dbReference type="Pfam" id="PF00149">
    <property type="entry name" value="Metallophos"/>
    <property type="match status" value="1"/>
</dbReference>
<dbReference type="SUPFAM" id="SSF56300">
    <property type="entry name" value="Metallo-dependent phosphatases"/>
    <property type="match status" value="1"/>
</dbReference>
<gene>
    <name evidence="9" type="ORF">PHAECO_LOCUS7739</name>
</gene>
<dbReference type="SUPFAM" id="SSF47473">
    <property type="entry name" value="EF-hand"/>
    <property type="match status" value="1"/>
</dbReference>
<dbReference type="InterPro" id="IPR004843">
    <property type="entry name" value="Calcineurin-like_PHP"/>
</dbReference>
<evidence type="ECO:0000256" key="2">
    <source>
        <dbReference type="ARBA" id="ARBA00008294"/>
    </source>
</evidence>
<keyword evidence="6" id="KW-0378">Hydrolase</keyword>
<evidence type="ECO:0000259" key="8">
    <source>
        <dbReference type="PROSITE" id="PS50222"/>
    </source>
</evidence>
<evidence type="ECO:0000256" key="1">
    <source>
        <dbReference type="ARBA" id="ARBA00001936"/>
    </source>
</evidence>
<keyword evidence="10" id="KW-1185">Reference proteome</keyword>
<dbReference type="CDD" id="cd23767">
    <property type="entry name" value="IQCD"/>
    <property type="match status" value="1"/>
</dbReference>
<dbReference type="Pfam" id="PF13499">
    <property type="entry name" value="EF-hand_7"/>
    <property type="match status" value="1"/>
</dbReference>
<name>A0A9N9SGL4_PHACE</name>
<dbReference type="SMART" id="SM00156">
    <property type="entry name" value="PP2Ac"/>
    <property type="match status" value="1"/>
</dbReference>
<dbReference type="InterPro" id="IPR000048">
    <property type="entry name" value="IQ_motif_EF-hand-BS"/>
</dbReference>
<keyword evidence="5" id="KW-0464">Manganese</keyword>
<evidence type="ECO:0000313" key="9">
    <source>
        <dbReference type="EMBL" id="CAG9819498.1"/>
    </source>
</evidence>
<feature type="domain" description="EF-hand" evidence="8">
    <location>
        <begin position="537"/>
        <end position="572"/>
    </location>
</feature>
<feature type="domain" description="EF-hand" evidence="8">
    <location>
        <begin position="622"/>
        <end position="657"/>
    </location>
</feature>
<dbReference type="EC" id="3.1.3.16" evidence="6"/>
<feature type="compositionally biased region" description="Basic and acidic residues" evidence="7">
    <location>
        <begin position="722"/>
        <end position="733"/>
    </location>
</feature>
<dbReference type="InterPro" id="IPR051134">
    <property type="entry name" value="PPP_phosphatase"/>
</dbReference>
<dbReference type="InterPro" id="IPR018247">
    <property type="entry name" value="EF_Hand_1_Ca_BS"/>
</dbReference>
<reference evidence="9" key="2">
    <citation type="submission" date="2022-10" db="EMBL/GenBank/DDBJ databases">
        <authorList>
            <consortium name="ENA_rothamsted_submissions"/>
            <consortium name="culmorum"/>
            <person name="King R."/>
        </authorList>
    </citation>
    <scope>NUCLEOTIDE SEQUENCE</scope>
</reference>
<dbReference type="PROSITE" id="PS00125">
    <property type="entry name" value="SER_THR_PHOSPHATASE"/>
    <property type="match status" value="1"/>
</dbReference>
<dbReference type="SMART" id="SM00015">
    <property type="entry name" value="IQ"/>
    <property type="match status" value="1"/>
</dbReference>
<dbReference type="InterPro" id="IPR029052">
    <property type="entry name" value="Metallo-depent_PP-like"/>
</dbReference>
<comment type="catalytic activity">
    <reaction evidence="6">
        <text>O-phospho-L-threonyl-[protein] + H2O = L-threonyl-[protein] + phosphate</text>
        <dbReference type="Rhea" id="RHEA:47004"/>
        <dbReference type="Rhea" id="RHEA-COMP:11060"/>
        <dbReference type="Rhea" id="RHEA-COMP:11605"/>
        <dbReference type="ChEBI" id="CHEBI:15377"/>
        <dbReference type="ChEBI" id="CHEBI:30013"/>
        <dbReference type="ChEBI" id="CHEBI:43474"/>
        <dbReference type="ChEBI" id="CHEBI:61977"/>
        <dbReference type="EC" id="3.1.3.16"/>
    </reaction>
</comment>
<evidence type="ECO:0000256" key="6">
    <source>
        <dbReference type="RuleBase" id="RU004273"/>
    </source>
</evidence>
<accession>A0A9N9SGL4</accession>
<dbReference type="Gene3D" id="1.10.238.10">
    <property type="entry name" value="EF-hand"/>
    <property type="match status" value="1"/>
</dbReference>
<dbReference type="CDD" id="cd00051">
    <property type="entry name" value="EFh"/>
    <property type="match status" value="1"/>
</dbReference>
<feature type="region of interest" description="Disordered" evidence="7">
    <location>
        <begin position="693"/>
        <end position="779"/>
    </location>
</feature>
<dbReference type="GO" id="GO:0005509">
    <property type="term" value="F:calcium ion binding"/>
    <property type="evidence" value="ECO:0007669"/>
    <property type="project" value="InterPro"/>
</dbReference>
<dbReference type="PANTHER" id="PTHR45668">
    <property type="entry name" value="SERINE/THREONINE-PROTEIN PHOSPHATASE 5-RELATED"/>
    <property type="match status" value="1"/>
</dbReference>
<feature type="compositionally biased region" description="Polar residues" evidence="7">
    <location>
        <begin position="734"/>
        <end position="747"/>
    </location>
</feature>
<dbReference type="AlphaFoldDB" id="A0A9N9SGL4"/>
<dbReference type="PROSITE" id="PS00018">
    <property type="entry name" value="EF_HAND_1"/>
    <property type="match status" value="2"/>
</dbReference>
<evidence type="ECO:0000256" key="3">
    <source>
        <dbReference type="ARBA" id="ARBA00022723"/>
    </source>
</evidence>
<dbReference type="EMBL" id="OU896709">
    <property type="protein sequence ID" value="CAG9819498.1"/>
    <property type="molecule type" value="Genomic_DNA"/>
</dbReference>
<keyword evidence="3" id="KW-0479">Metal-binding</keyword>
<dbReference type="PROSITE" id="PS50096">
    <property type="entry name" value="IQ"/>
    <property type="match status" value="1"/>
</dbReference>
<evidence type="ECO:0000256" key="4">
    <source>
        <dbReference type="ARBA" id="ARBA00022837"/>
    </source>
</evidence>
<evidence type="ECO:0000313" key="10">
    <source>
        <dbReference type="Proteomes" id="UP001153737"/>
    </source>
</evidence>
<comment type="cofactor">
    <cofactor evidence="1">
        <name>Mn(2+)</name>
        <dbReference type="ChEBI" id="CHEBI:29035"/>
    </cofactor>
</comment>
<reference evidence="9" key="1">
    <citation type="submission" date="2022-01" db="EMBL/GenBank/DDBJ databases">
        <authorList>
            <person name="King R."/>
        </authorList>
    </citation>
    <scope>NUCLEOTIDE SEQUENCE</scope>
</reference>
<dbReference type="OrthoDB" id="442428at2759"/>
<organism evidence="9 10">
    <name type="scientific">Phaedon cochleariae</name>
    <name type="common">Mustard beetle</name>
    <dbReference type="NCBI Taxonomy" id="80249"/>
    <lineage>
        <taxon>Eukaryota</taxon>
        <taxon>Metazoa</taxon>
        <taxon>Ecdysozoa</taxon>
        <taxon>Arthropoda</taxon>
        <taxon>Hexapoda</taxon>
        <taxon>Insecta</taxon>
        <taxon>Pterygota</taxon>
        <taxon>Neoptera</taxon>
        <taxon>Endopterygota</taxon>
        <taxon>Coleoptera</taxon>
        <taxon>Polyphaga</taxon>
        <taxon>Cucujiformia</taxon>
        <taxon>Chrysomeloidea</taxon>
        <taxon>Chrysomelidae</taxon>
        <taxon>Chrysomelinae</taxon>
        <taxon>Chrysomelini</taxon>
        <taxon>Phaedon</taxon>
    </lineage>
</organism>
<protein>
    <recommendedName>
        <fullName evidence="6">Serine/threonine-protein phosphatase</fullName>
        <ecNumber evidence="6">3.1.3.16</ecNumber>
    </recommendedName>
</protein>
<dbReference type="InterPro" id="IPR002048">
    <property type="entry name" value="EF_hand_dom"/>
</dbReference>
<sequence length="807" mass="91802">MMGWLSSKCACAKPRRRTVVNYELSDSDSKSVSDIELRPSGEPPIKSALPKRQGCWKIRRLIPRTVLRWIGLDEDMSMTKIEKTIKASLLIQKWYRRYMARLEVRRRYTWTIFQTLEYAGEQDQVKLYNFFNALLTHIPQPDREIDSTETSRSSSVENLNIEFDDESPDDEYYEPEEKKKLSHFNLEYPYTEKAILQLIEIFRKHRHYRLSPKCVADILKRAICSLKKLPNINVASTGISKQLTVCGDLHGKFDDLLVILHKNGLPSAENPYVFNGDFIDRGKRGLEVFLILLLCLLAIPGAVYLNRGNHEDIIMNQRYGFIKEVQSKYRKNHEKLLRLIEGVYRYLPLGTIVNNKVLIVHGGISDCTDLEMIRSLDRGKYVSLLRPPLGDSSAPSGSEVINKVEWKQVFDILWSDPQETTGCVPNSLRGAGTYFGPDVTKRFLEENKLLYIIRSHECKPDGYELCHNNSVITIFSASNYYEVGSNNGAYLKLVGPELDTHYVRYMANSGRRKLNLYQRMGLVESGAARELKMQIMSNKDKLEEAFSKADPDNTGLISIMQWCVALQEATGLQLPWRMLKDKLVSIDPETNKVKYQTTFDVSKSEKLNSVQGAHSVVETLYRNKSSLEAIFRIIDKDNSGYISLDEFSEACTLIKKHMPCPMTTEQVEEICKLMDLNKDGLVDLNEFLESFRMVDPESRQKNQPGSPELSTEQPSAVPNPLERSDKSPQDRKGTTSQSSSPNGNAVANGSAKLEAMDQESNVKVQIHSPPREGSSNSLEANLVQQIPVVHKQFQMSPVLSSRRGSQI</sequence>
<dbReference type="SMART" id="SM00054">
    <property type="entry name" value="EFh"/>
    <property type="match status" value="3"/>
</dbReference>
<dbReference type="PANTHER" id="PTHR45668:SF3">
    <property type="entry name" value="SERINE_THREONINE-PROTEIN PHOSPHATASE RDGC"/>
    <property type="match status" value="1"/>
</dbReference>
<dbReference type="PRINTS" id="PR00114">
    <property type="entry name" value="STPHPHTASE"/>
</dbReference>
<feature type="domain" description="EF-hand" evidence="8">
    <location>
        <begin position="662"/>
        <end position="697"/>
    </location>
</feature>
<dbReference type="GO" id="GO:0004722">
    <property type="term" value="F:protein serine/threonine phosphatase activity"/>
    <property type="evidence" value="ECO:0007669"/>
    <property type="project" value="UniProtKB-EC"/>
</dbReference>
<evidence type="ECO:0000256" key="7">
    <source>
        <dbReference type="SAM" id="MobiDB-lite"/>
    </source>
</evidence>
<keyword evidence="4" id="KW-0106">Calcium</keyword>
<dbReference type="Proteomes" id="UP001153737">
    <property type="component" value="Chromosome 3"/>
</dbReference>
<dbReference type="InterPro" id="IPR006186">
    <property type="entry name" value="Ser/Thr-sp_prot-phosphatase"/>
</dbReference>
<dbReference type="Gene3D" id="3.60.21.10">
    <property type="match status" value="1"/>
</dbReference>